<dbReference type="InterPro" id="IPR051637">
    <property type="entry name" value="Ank_repeat_dom-contain_49"/>
</dbReference>
<keyword evidence="1" id="KW-0677">Repeat</keyword>
<dbReference type="PANTHER" id="PTHR24180">
    <property type="entry name" value="CYCLIN-DEPENDENT KINASE INHIBITOR 2C-RELATED"/>
    <property type="match status" value="1"/>
</dbReference>
<comment type="caution">
    <text evidence="5">The sequence shown here is derived from an EMBL/GenBank/DDBJ whole genome shotgun (WGS) entry which is preliminary data.</text>
</comment>
<dbReference type="EMBL" id="CADEPI010000217">
    <property type="protein sequence ID" value="CAB3380786.1"/>
    <property type="molecule type" value="Genomic_DNA"/>
</dbReference>
<dbReference type="PROSITE" id="PS50088">
    <property type="entry name" value="ANK_REPEAT"/>
    <property type="match status" value="1"/>
</dbReference>
<dbReference type="AlphaFoldDB" id="A0A8S1DI97"/>
<evidence type="ECO:0000313" key="5">
    <source>
        <dbReference type="EMBL" id="CAB3380786.1"/>
    </source>
</evidence>
<keyword evidence="6" id="KW-1185">Reference proteome</keyword>
<feature type="repeat" description="ANK" evidence="3">
    <location>
        <begin position="50"/>
        <end position="82"/>
    </location>
</feature>
<evidence type="ECO:0000256" key="4">
    <source>
        <dbReference type="SAM" id="MobiDB-lite"/>
    </source>
</evidence>
<proteinExistence type="predicted"/>
<evidence type="ECO:0000256" key="3">
    <source>
        <dbReference type="PROSITE-ProRule" id="PRU00023"/>
    </source>
</evidence>
<dbReference type="Proteomes" id="UP000494165">
    <property type="component" value="Unassembled WGS sequence"/>
</dbReference>
<dbReference type="InterPro" id="IPR002110">
    <property type="entry name" value="Ankyrin_rpt"/>
</dbReference>
<keyword evidence="2 3" id="KW-0040">ANK repeat</keyword>
<organism evidence="5 6">
    <name type="scientific">Cloeon dipterum</name>
    <dbReference type="NCBI Taxonomy" id="197152"/>
    <lineage>
        <taxon>Eukaryota</taxon>
        <taxon>Metazoa</taxon>
        <taxon>Ecdysozoa</taxon>
        <taxon>Arthropoda</taxon>
        <taxon>Hexapoda</taxon>
        <taxon>Insecta</taxon>
        <taxon>Pterygota</taxon>
        <taxon>Palaeoptera</taxon>
        <taxon>Ephemeroptera</taxon>
        <taxon>Pisciforma</taxon>
        <taxon>Baetidae</taxon>
        <taxon>Cloeon</taxon>
    </lineage>
</organism>
<feature type="region of interest" description="Disordered" evidence="4">
    <location>
        <begin position="1"/>
        <end position="22"/>
    </location>
</feature>
<evidence type="ECO:0000256" key="2">
    <source>
        <dbReference type="ARBA" id="ARBA00023043"/>
    </source>
</evidence>
<dbReference type="Pfam" id="PF13637">
    <property type="entry name" value="Ank_4"/>
    <property type="match status" value="1"/>
</dbReference>
<protein>
    <submittedName>
        <fullName evidence="5">Uncharacterized protein</fullName>
    </submittedName>
</protein>
<dbReference type="PANTHER" id="PTHR24180:SF45">
    <property type="entry name" value="POLY [ADP-RIBOSE] POLYMERASE TANKYRASE"/>
    <property type="match status" value="1"/>
</dbReference>
<dbReference type="SUPFAM" id="SSF48403">
    <property type="entry name" value="Ankyrin repeat"/>
    <property type="match status" value="2"/>
</dbReference>
<dbReference type="SMART" id="SM00248">
    <property type="entry name" value="ANK"/>
    <property type="match status" value="5"/>
</dbReference>
<accession>A0A8S1DI97</accession>
<dbReference type="Gene3D" id="1.25.40.20">
    <property type="entry name" value="Ankyrin repeat-containing domain"/>
    <property type="match status" value="2"/>
</dbReference>
<sequence length="493" mass="56627">MDGYPRETSDNGQEMESSGEEELEFKFNPDASLIEKLEFVELVNKSRSDHAEPAILVAAEWADAEVCEELVKQGADVNVTDKYGNDVYQCAALNTRERGLELIDFFKDHGAKMERRNENGRDAVIQALRYSDFEFAIKLFNCYESRPESSKSFISHCILQDLLFLKFAFEKDPSVFKVKNSDEIDRRITYDGASSANLEKFEWIVEVTSRIDEDLVKSKEWQLEILMYAALNAKYGEEIARFMFSDHIKNDDVTREEWTDLIVRVMSSDLLQLVNFEVVKMLVQRGANLNNVRIEGNTLFDHCVTKGSIQAAQFVYNLNLNSTKIGVDTLLMSTKNLEMFEWLVDRPIDPDMMDLIPYFHHCFFKMGVRDMAEISAPILRSHVNVPIDTYDPPLFPLQAAMVIESLEAAETLLEIGADLNVKYQGVLNLLLYCLGINYLDGAKFVYSRDKSQLYGKFMDTALMITKKLGNEEMKQWLNEVLRLTHSALINWEI</sequence>
<evidence type="ECO:0000313" key="6">
    <source>
        <dbReference type="Proteomes" id="UP000494165"/>
    </source>
</evidence>
<gene>
    <name evidence="5" type="ORF">CLODIP_2_CD02501</name>
</gene>
<dbReference type="InterPro" id="IPR036770">
    <property type="entry name" value="Ankyrin_rpt-contain_sf"/>
</dbReference>
<reference evidence="5 6" key="1">
    <citation type="submission" date="2020-04" db="EMBL/GenBank/DDBJ databases">
        <authorList>
            <person name="Alioto T."/>
            <person name="Alioto T."/>
            <person name="Gomez Garrido J."/>
        </authorList>
    </citation>
    <scope>NUCLEOTIDE SEQUENCE [LARGE SCALE GENOMIC DNA]</scope>
</reference>
<dbReference type="OrthoDB" id="10254947at2759"/>
<name>A0A8S1DI97_9INSE</name>
<dbReference type="Pfam" id="PF00023">
    <property type="entry name" value="Ank"/>
    <property type="match status" value="1"/>
</dbReference>
<evidence type="ECO:0000256" key="1">
    <source>
        <dbReference type="ARBA" id="ARBA00022737"/>
    </source>
</evidence>